<dbReference type="InterPro" id="IPR037066">
    <property type="entry name" value="Plug_dom_sf"/>
</dbReference>
<comment type="caution">
    <text evidence="12">The sequence shown here is derived from an EMBL/GenBank/DDBJ whole genome shotgun (WGS) entry which is preliminary data.</text>
</comment>
<keyword evidence="3 8" id="KW-1134">Transmembrane beta strand</keyword>
<keyword evidence="7 8" id="KW-0998">Cell outer membrane</keyword>
<dbReference type="Gene3D" id="2.60.40.1120">
    <property type="entry name" value="Carboxypeptidase-like, regulatory domain"/>
    <property type="match status" value="1"/>
</dbReference>
<comment type="similarity">
    <text evidence="8 9">Belongs to the TonB-dependent receptor family.</text>
</comment>
<accession>A0ABQ1SNP1</accession>
<dbReference type="InterPro" id="IPR036942">
    <property type="entry name" value="Beta-barrel_TonB_sf"/>
</dbReference>
<dbReference type="InterPro" id="IPR008969">
    <property type="entry name" value="CarboxyPept-like_regulatory"/>
</dbReference>
<dbReference type="SUPFAM" id="SSF49464">
    <property type="entry name" value="Carboxypeptidase regulatory domain-like"/>
    <property type="match status" value="1"/>
</dbReference>
<dbReference type="Pfam" id="PF00593">
    <property type="entry name" value="TonB_dep_Rec_b-barrel"/>
    <property type="match status" value="1"/>
</dbReference>
<keyword evidence="6 8" id="KW-0472">Membrane</keyword>
<dbReference type="InterPro" id="IPR039426">
    <property type="entry name" value="TonB-dep_rcpt-like"/>
</dbReference>
<keyword evidence="2 8" id="KW-0813">Transport</keyword>
<evidence type="ECO:0000256" key="7">
    <source>
        <dbReference type="ARBA" id="ARBA00023237"/>
    </source>
</evidence>
<dbReference type="Proteomes" id="UP000622648">
    <property type="component" value="Unassembled WGS sequence"/>
</dbReference>
<dbReference type="InterPro" id="IPR000531">
    <property type="entry name" value="Beta-barrel_TonB"/>
</dbReference>
<evidence type="ECO:0000313" key="13">
    <source>
        <dbReference type="Proteomes" id="UP000622648"/>
    </source>
</evidence>
<protein>
    <submittedName>
        <fullName evidence="12">SusC/RagA family TonB-linked outer membrane protein</fullName>
    </submittedName>
</protein>
<keyword evidence="5 9" id="KW-0798">TonB box</keyword>
<evidence type="ECO:0000256" key="3">
    <source>
        <dbReference type="ARBA" id="ARBA00022452"/>
    </source>
</evidence>
<dbReference type="InterPro" id="IPR012910">
    <property type="entry name" value="Plug_dom"/>
</dbReference>
<gene>
    <name evidence="12" type="ORF">GCM10011413_17870</name>
</gene>
<proteinExistence type="inferred from homology"/>
<evidence type="ECO:0000256" key="8">
    <source>
        <dbReference type="PROSITE-ProRule" id="PRU01360"/>
    </source>
</evidence>
<dbReference type="InterPro" id="IPR023997">
    <property type="entry name" value="TonB-dep_OMP_SusC/RagA_CS"/>
</dbReference>
<evidence type="ECO:0000256" key="1">
    <source>
        <dbReference type="ARBA" id="ARBA00004571"/>
    </source>
</evidence>
<reference evidence="13" key="1">
    <citation type="journal article" date="2019" name="Int. J. Syst. Evol. Microbiol.">
        <title>The Global Catalogue of Microorganisms (GCM) 10K type strain sequencing project: providing services to taxonomists for standard genome sequencing and annotation.</title>
        <authorList>
            <consortium name="The Broad Institute Genomics Platform"/>
            <consortium name="The Broad Institute Genome Sequencing Center for Infectious Disease"/>
            <person name="Wu L."/>
            <person name="Ma J."/>
        </authorList>
    </citation>
    <scope>NUCLEOTIDE SEQUENCE [LARGE SCALE GENOMIC DNA]</scope>
    <source>
        <strain evidence="13">CGMCC 1.15644</strain>
    </source>
</reference>
<dbReference type="Pfam" id="PF07715">
    <property type="entry name" value="Plug"/>
    <property type="match status" value="1"/>
</dbReference>
<dbReference type="NCBIfam" id="TIGR04057">
    <property type="entry name" value="SusC_RagA_signa"/>
    <property type="match status" value="1"/>
</dbReference>
<evidence type="ECO:0000313" key="12">
    <source>
        <dbReference type="EMBL" id="GGE51978.1"/>
    </source>
</evidence>
<comment type="subcellular location">
    <subcellularLocation>
        <location evidence="1 8">Cell outer membrane</location>
        <topology evidence="1 8">Multi-pass membrane protein</topology>
    </subcellularLocation>
</comment>
<evidence type="ECO:0000256" key="6">
    <source>
        <dbReference type="ARBA" id="ARBA00023136"/>
    </source>
</evidence>
<dbReference type="NCBIfam" id="TIGR04056">
    <property type="entry name" value="OMP_RagA_SusC"/>
    <property type="match status" value="1"/>
</dbReference>
<evidence type="ECO:0000256" key="9">
    <source>
        <dbReference type="RuleBase" id="RU003357"/>
    </source>
</evidence>
<evidence type="ECO:0000259" key="10">
    <source>
        <dbReference type="Pfam" id="PF00593"/>
    </source>
</evidence>
<feature type="domain" description="TonB-dependent receptor-like beta-barrel" evidence="10">
    <location>
        <begin position="393"/>
        <end position="766"/>
    </location>
</feature>
<feature type="domain" description="TonB-dependent receptor plug" evidence="11">
    <location>
        <begin position="102"/>
        <end position="209"/>
    </location>
</feature>
<evidence type="ECO:0000256" key="4">
    <source>
        <dbReference type="ARBA" id="ARBA00022692"/>
    </source>
</evidence>
<dbReference type="Pfam" id="PF13715">
    <property type="entry name" value="CarbopepD_reg_2"/>
    <property type="match status" value="1"/>
</dbReference>
<dbReference type="Gene3D" id="2.170.130.10">
    <property type="entry name" value="TonB-dependent receptor, plug domain"/>
    <property type="match status" value="1"/>
</dbReference>
<organism evidence="12 13">
    <name type="scientific">Pedobacter psychrotolerans</name>
    <dbReference type="NCBI Taxonomy" id="1843235"/>
    <lineage>
        <taxon>Bacteria</taxon>
        <taxon>Pseudomonadati</taxon>
        <taxon>Bacteroidota</taxon>
        <taxon>Sphingobacteriia</taxon>
        <taxon>Sphingobacteriales</taxon>
        <taxon>Sphingobacteriaceae</taxon>
        <taxon>Pedobacter</taxon>
    </lineage>
</organism>
<keyword evidence="13" id="KW-1185">Reference proteome</keyword>
<sequence>MIFTLAAQAQTQIKGRVLDDQGKPLPGVSILVKGTSTSTTASNTGNFSISVPSASSVLVFSYIGFTSKEVPVRNQTEINVTLLPSAAELEQVVVVGYGTQRKEAVTGSVANISGEKVREVPAPNIAQAIQGRIAGVNISQTSTKPGATMQILIRGARSLSASNDPLVVLDGIPFPGSIGDINPNDIKSIDILKDASATAIYGSRGANGVILLTTNRGQQGAPAQVTYNSYTGLQTLFAKYPMMNSQELIALRKAAGLFTTNGVDESNDTDTDWQDLFYNKSAVVTSHDVGVSGGSATGNYSFGGGYYKNQSLIPTQQYTRYSMKASLDQQIGKLFRIGFTSNNNYNLSEGNQVGVYGVLSNTPMSNPYNADGSLKRTIRMPQDEAWINTNQSTKDLSDIWLNETRGFATYNSFYGEVKIPGVEGLKYRANLGLDFIQSNNGYYTGVGVGSTTATTVSTAGVGNSQTYHWTLENLLTYDRTFSEKHNINVVALYSAEQNKFNSSSMTARDIPSDAFQFYNLGQANGEITIGNGNYNLSGLMSYMGRVMYSYDNRYLISATLRSDGSSRLAPGHKWNTYPAVSVGWNLMNEPFMKGITAIDRLKIRVGYGQTSNQSVNPYQTLGLLNTRPYNFGDTNYAIGYYVSQLPSPNLGWEYSQTWNYGLDFSVLKNRINGTFEYYVTNTNDILLGIALPPTSGVASYTANIGQTQNKGWELSVNGNIFNNKDGWSWDVGFNLSANRNKLVSLASGQTRDEGNAWFVGYNINAIYDYEKIGLWQAGDPNLNVLEPGGNVGMIKVKYTGDYDATGKPTRAIGAADRQIMNVDPKLSGGFNTRVAYKGFDLNVVGLFKDGGILISTLYGSSGYLNLLSGRRNNVKVDYWTPENTGAKYPKPGGIASGDNPKYGSTLGYFDASFLKIRTISLGYDFNRDLIKDSKVRLRMYLTVQNPFVMFSPYYRESGMDPETNSYGDENAAVTNTYQRRFLTVGTNTPSTRNYVAGLNLTF</sequence>
<evidence type="ECO:0000256" key="2">
    <source>
        <dbReference type="ARBA" id="ARBA00022448"/>
    </source>
</evidence>
<keyword evidence="4 8" id="KW-0812">Transmembrane</keyword>
<dbReference type="SUPFAM" id="SSF56935">
    <property type="entry name" value="Porins"/>
    <property type="match status" value="1"/>
</dbReference>
<evidence type="ECO:0000256" key="5">
    <source>
        <dbReference type="ARBA" id="ARBA00023077"/>
    </source>
</evidence>
<name>A0ABQ1SNP1_9SPHI</name>
<evidence type="ECO:0000259" key="11">
    <source>
        <dbReference type="Pfam" id="PF07715"/>
    </source>
</evidence>
<dbReference type="InterPro" id="IPR023996">
    <property type="entry name" value="TonB-dep_OMP_SusC/RagA"/>
</dbReference>
<dbReference type="EMBL" id="BMJO01000003">
    <property type="protein sequence ID" value="GGE51978.1"/>
    <property type="molecule type" value="Genomic_DNA"/>
</dbReference>
<dbReference type="Gene3D" id="2.40.170.20">
    <property type="entry name" value="TonB-dependent receptor, beta-barrel domain"/>
    <property type="match status" value="1"/>
</dbReference>
<dbReference type="PROSITE" id="PS52016">
    <property type="entry name" value="TONB_DEPENDENT_REC_3"/>
    <property type="match status" value="1"/>
</dbReference>